<organism evidence="1 2">
    <name type="scientific">Hydrogenophaga bisanensis</name>
    <dbReference type="NCBI Taxonomy" id="439611"/>
    <lineage>
        <taxon>Bacteria</taxon>
        <taxon>Pseudomonadati</taxon>
        <taxon>Pseudomonadota</taxon>
        <taxon>Betaproteobacteria</taxon>
        <taxon>Burkholderiales</taxon>
        <taxon>Comamonadaceae</taxon>
        <taxon>Hydrogenophaga</taxon>
    </lineage>
</organism>
<evidence type="ECO:0000313" key="1">
    <source>
        <dbReference type="EMBL" id="MFC7434122.1"/>
    </source>
</evidence>
<dbReference type="Pfam" id="PF06676">
    <property type="entry name" value="DUF1178"/>
    <property type="match status" value="1"/>
</dbReference>
<dbReference type="PIRSF" id="PIRSF032131">
    <property type="entry name" value="UCP032131"/>
    <property type="match status" value="1"/>
</dbReference>
<gene>
    <name evidence="1" type="ORF">ACFQNJ_06310</name>
</gene>
<protein>
    <submittedName>
        <fullName evidence="1">DUF1178 family protein</fullName>
    </submittedName>
</protein>
<evidence type="ECO:0000313" key="2">
    <source>
        <dbReference type="Proteomes" id="UP001596495"/>
    </source>
</evidence>
<sequence>MKVLDLQCERQHVFEGWFASEDDYHQQLERGLLGCPVCASVRVEKKLSAPRLNLGRGDVQEVPAPAGAVQSAVKAQGLPHGIQAQVLHAMRELMARTEDVGERFADEARAMHHGDIEQRNIRGRTTADEARELIEEGIDILPLPDLPVIKETLQ</sequence>
<keyword evidence="2" id="KW-1185">Reference proteome</keyword>
<dbReference type="RefSeq" id="WP_382255049.1">
    <property type="nucleotide sequence ID" value="NZ_JBHTBX010000003.1"/>
</dbReference>
<dbReference type="EMBL" id="JBHTBX010000003">
    <property type="protein sequence ID" value="MFC7434122.1"/>
    <property type="molecule type" value="Genomic_DNA"/>
</dbReference>
<proteinExistence type="predicted"/>
<reference evidence="2" key="1">
    <citation type="journal article" date="2019" name="Int. J. Syst. Evol. Microbiol.">
        <title>The Global Catalogue of Microorganisms (GCM) 10K type strain sequencing project: providing services to taxonomists for standard genome sequencing and annotation.</title>
        <authorList>
            <consortium name="The Broad Institute Genomics Platform"/>
            <consortium name="The Broad Institute Genome Sequencing Center for Infectious Disease"/>
            <person name="Wu L."/>
            <person name="Ma J."/>
        </authorList>
    </citation>
    <scope>NUCLEOTIDE SEQUENCE [LARGE SCALE GENOMIC DNA]</scope>
    <source>
        <strain evidence="2">CCUG 54518</strain>
    </source>
</reference>
<dbReference type="InterPro" id="IPR009562">
    <property type="entry name" value="DUF1178"/>
</dbReference>
<accession>A0ABW2R7Q1</accession>
<dbReference type="Proteomes" id="UP001596495">
    <property type="component" value="Unassembled WGS sequence"/>
</dbReference>
<name>A0ABW2R7Q1_9BURK</name>
<comment type="caution">
    <text evidence="1">The sequence shown here is derived from an EMBL/GenBank/DDBJ whole genome shotgun (WGS) entry which is preliminary data.</text>
</comment>